<proteinExistence type="predicted"/>
<evidence type="ECO:0000259" key="2">
    <source>
        <dbReference type="Pfam" id="PF13478"/>
    </source>
</evidence>
<gene>
    <name evidence="3" type="primary">xdhC</name>
    <name evidence="3" type="ORF">C0029_13715</name>
</gene>
<dbReference type="Gene3D" id="3.40.50.720">
    <property type="entry name" value="NAD(P)-binding Rossmann-like Domain"/>
    <property type="match status" value="1"/>
</dbReference>
<comment type="caution">
    <text evidence="3">The sequence shown here is derived from an EMBL/GenBank/DDBJ whole genome shotgun (WGS) entry which is preliminary data.</text>
</comment>
<dbReference type="PANTHER" id="PTHR30388">
    <property type="entry name" value="ALDEHYDE OXIDOREDUCTASE MOLYBDENUM COFACTOR ASSEMBLY PROTEIN"/>
    <property type="match status" value="1"/>
</dbReference>
<dbReference type="SUPFAM" id="SSF51735">
    <property type="entry name" value="NAD(P)-binding Rossmann-fold domains"/>
    <property type="match status" value="1"/>
</dbReference>
<dbReference type="AlphaFoldDB" id="A0AAP8SMK1"/>
<dbReference type="InterPro" id="IPR027051">
    <property type="entry name" value="XdhC_Rossmann_dom"/>
</dbReference>
<dbReference type="InterPro" id="IPR003777">
    <property type="entry name" value="XdhC_CoxI"/>
</dbReference>
<dbReference type="KEGG" id="hja:BST95_05150"/>
<sequence>MTRLNTHTHWADAAQALQARGDAYVIVTVLGTKGSTPRATTTKMVISKDDRFGTIGGGHLEHRASHIAAEMIGSDDQRIEYFPLGPSLGQCCGGSASLLFESFAGAKLNIALFGAGHVGRTLAPLLKQMPCRLHWFDSREDFEDAHDEYTPIHCSEDPTDAVKALPAGTWFIIMTHNHQQDYAILRAALQRGDAGYIGMIGSTTKWRRFCMRLEHEDITADAYAGVHCPIGLQQVPGKEPVEVAVSVAAQIIQRYHQHNLHSQVKGVDRRSLKALGVTLQHNVLAQDD</sequence>
<evidence type="ECO:0000259" key="1">
    <source>
        <dbReference type="Pfam" id="PF02625"/>
    </source>
</evidence>
<dbReference type="InterPro" id="IPR052698">
    <property type="entry name" value="MoCofactor_Util/Proc"/>
</dbReference>
<dbReference type="Proteomes" id="UP000235162">
    <property type="component" value="Unassembled WGS sequence"/>
</dbReference>
<organism evidence="3 4">
    <name type="scientific">Halioglobus japonicus</name>
    <dbReference type="NCBI Taxonomy" id="930805"/>
    <lineage>
        <taxon>Bacteria</taxon>
        <taxon>Pseudomonadati</taxon>
        <taxon>Pseudomonadota</taxon>
        <taxon>Gammaproteobacteria</taxon>
        <taxon>Cellvibrionales</taxon>
        <taxon>Halieaceae</taxon>
        <taxon>Halioglobus</taxon>
    </lineage>
</organism>
<evidence type="ECO:0000313" key="4">
    <source>
        <dbReference type="Proteomes" id="UP000235162"/>
    </source>
</evidence>
<dbReference type="RefSeq" id="WP_084198422.1">
    <property type="nucleotide sequence ID" value="NZ_BMYL01000003.1"/>
</dbReference>
<feature type="domain" description="XdhC- CoxI" evidence="1">
    <location>
        <begin position="18"/>
        <end position="80"/>
    </location>
</feature>
<keyword evidence="4" id="KW-1185">Reference proteome</keyword>
<dbReference type="InterPro" id="IPR036291">
    <property type="entry name" value="NAD(P)-bd_dom_sf"/>
</dbReference>
<dbReference type="PANTHER" id="PTHR30388:SF6">
    <property type="entry name" value="XANTHINE DEHYDROGENASE SUBUNIT A-RELATED"/>
    <property type="match status" value="1"/>
</dbReference>
<protein>
    <submittedName>
        <fullName evidence="3">Xanthine dehydrogenase accessory protein XdhC</fullName>
    </submittedName>
</protein>
<dbReference type="Pfam" id="PF02625">
    <property type="entry name" value="XdhC_CoxI"/>
    <property type="match status" value="1"/>
</dbReference>
<dbReference type="NCBIfam" id="TIGR02964">
    <property type="entry name" value="xanthine_xdhC"/>
    <property type="match status" value="1"/>
</dbReference>
<reference evidence="3 4" key="1">
    <citation type="submission" date="2018-01" db="EMBL/GenBank/DDBJ databases">
        <title>The draft genome sequence of Halioglobus japonicus S1-36.</title>
        <authorList>
            <person name="Du Z.-J."/>
            <person name="Shi M.-J."/>
        </authorList>
    </citation>
    <scope>NUCLEOTIDE SEQUENCE [LARGE SCALE GENOMIC DNA]</scope>
    <source>
        <strain evidence="3 4">S1-36</strain>
    </source>
</reference>
<name>A0AAP8SMK1_9GAMM</name>
<dbReference type="EMBL" id="PKUR01000003">
    <property type="protein sequence ID" value="PLW85665.1"/>
    <property type="molecule type" value="Genomic_DNA"/>
</dbReference>
<dbReference type="InterPro" id="IPR014308">
    <property type="entry name" value="Xanthine_DH_XdhC"/>
</dbReference>
<dbReference type="Pfam" id="PF13478">
    <property type="entry name" value="XdhC_C"/>
    <property type="match status" value="1"/>
</dbReference>
<feature type="domain" description="XdhC Rossmann" evidence="2">
    <location>
        <begin position="111"/>
        <end position="251"/>
    </location>
</feature>
<accession>A0AAP8SMK1</accession>
<evidence type="ECO:0000313" key="3">
    <source>
        <dbReference type="EMBL" id="PLW85665.1"/>
    </source>
</evidence>